<organism evidence="2 3">
    <name type="scientific">Microseira wollei NIES-4236</name>
    <dbReference type="NCBI Taxonomy" id="2530354"/>
    <lineage>
        <taxon>Bacteria</taxon>
        <taxon>Bacillati</taxon>
        <taxon>Cyanobacteriota</taxon>
        <taxon>Cyanophyceae</taxon>
        <taxon>Oscillatoriophycideae</taxon>
        <taxon>Aerosakkonematales</taxon>
        <taxon>Aerosakkonemataceae</taxon>
        <taxon>Microseira</taxon>
    </lineage>
</organism>
<dbReference type="SUPFAM" id="SSF47598">
    <property type="entry name" value="Ribbon-helix-helix"/>
    <property type="match status" value="1"/>
</dbReference>
<evidence type="ECO:0000313" key="3">
    <source>
        <dbReference type="Proteomes" id="UP001050975"/>
    </source>
</evidence>
<keyword evidence="3" id="KW-1185">Reference proteome</keyword>
<dbReference type="EMBL" id="BLAY01000014">
    <property type="protein sequence ID" value="GET36571.1"/>
    <property type="molecule type" value="Genomic_DNA"/>
</dbReference>
<accession>A0AAV3X5S0</accession>
<reference evidence="2" key="1">
    <citation type="submission" date="2019-10" db="EMBL/GenBank/DDBJ databases">
        <title>Draft genome sequece of Microseira wollei NIES-4236.</title>
        <authorList>
            <person name="Yamaguchi H."/>
            <person name="Suzuki S."/>
            <person name="Kawachi M."/>
        </authorList>
    </citation>
    <scope>NUCLEOTIDE SEQUENCE</scope>
    <source>
        <strain evidence="2">NIES-4236</strain>
    </source>
</reference>
<feature type="domain" description="CopG-like ribbon-helix-helix" evidence="1">
    <location>
        <begin position="15"/>
        <end position="55"/>
    </location>
</feature>
<dbReference type="RefSeq" id="WP_307731205.1">
    <property type="nucleotide sequence ID" value="NZ_BLAY01000014.1"/>
</dbReference>
<evidence type="ECO:0000259" key="1">
    <source>
        <dbReference type="Pfam" id="PF07878"/>
    </source>
</evidence>
<sequence length="66" mass="7537">MLRDLAVRRMAARGRVTAYLPEEIQKALEEWAEEESRSISSLATYLLTKAVKERQAQKAKDSGRDN</sequence>
<dbReference type="AlphaFoldDB" id="A0AAV3X5S0"/>
<protein>
    <recommendedName>
        <fullName evidence="1">CopG-like ribbon-helix-helix domain-containing protein</fullName>
    </recommendedName>
</protein>
<proteinExistence type="predicted"/>
<evidence type="ECO:0000313" key="2">
    <source>
        <dbReference type="EMBL" id="GET36571.1"/>
    </source>
</evidence>
<dbReference type="GO" id="GO:0006355">
    <property type="term" value="P:regulation of DNA-templated transcription"/>
    <property type="evidence" value="ECO:0007669"/>
    <property type="project" value="InterPro"/>
</dbReference>
<dbReference type="InterPro" id="IPR010985">
    <property type="entry name" value="Ribbon_hlx_hlx"/>
</dbReference>
<dbReference type="InterPro" id="IPR012869">
    <property type="entry name" value="RHH_5"/>
</dbReference>
<comment type="caution">
    <text evidence="2">The sequence shown here is derived from an EMBL/GenBank/DDBJ whole genome shotgun (WGS) entry which is preliminary data.</text>
</comment>
<name>A0AAV3X5S0_9CYAN</name>
<gene>
    <name evidence="2" type="ORF">MiSe_13220</name>
</gene>
<dbReference type="Proteomes" id="UP001050975">
    <property type="component" value="Unassembled WGS sequence"/>
</dbReference>
<dbReference type="Pfam" id="PF07878">
    <property type="entry name" value="RHH_5"/>
    <property type="match status" value="1"/>
</dbReference>